<dbReference type="Pfam" id="PF00082">
    <property type="entry name" value="Peptidase_S8"/>
    <property type="match status" value="1"/>
</dbReference>
<dbReference type="KEGG" id="cmb:CSW64_03245"/>
<dbReference type="InterPro" id="IPR034074">
    <property type="entry name" value="Y4bN_pept_dom"/>
</dbReference>
<proteinExistence type="inferred from homology"/>
<feature type="active site" description="Charge relay system" evidence="5">
    <location>
        <position position="495"/>
    </location>
</feature>
<dbReference type="EMBL" id="CP024201">
    <property type="protein sequence ID" value="ATQ44856.1"/>
    <property type="molecule type" value="Genomic_DNA"/>
</dbReference>
<keyword evidence="2 5" id="KW-0645">Protease</keyword>
<evidence type="ECO:0000313" key="8">
    <source>
        <dbReference type="Proteomes" id="UP000228945"/>
    </source>
</evidence>
<keyword evidence="4 5" id="KW-0720">Serine protease</keyword>
<feature type="active site" description="Charge relay system" evidence="5">
    <location>
        <position position="260"/>
    </location>
</feature>
<dbReference type="InterPro" id="IPR000209">
    <property type="entry name" value="Peptidase_S8/S53_dom"/>
</dbReference>
<evidence type="ECO:0000313" key="7">
    <source>
        <dbReference type="EMBL" id="ATQ44856.1"/>
    </source>
</evidence>
<dbReference type="AlphaFoldDB" id="A0A2D2B3S3"/>
<dbReference type="GO" id="GO:0004252">
    <property type="term" value="F:serine-type endopeptidase activity"/>
    <property type="evidence" value="ECO:0007669"/>
    <property type="project" value="UniProtKB-UniRule"/>
</dbReference>
<dbReference type="SUPFAM" id="SSF52743">
    <property type="entry name" value="Subtilisin-like"/>
    <property type="match status" value="1"/>
</dbReference>
<dbReference type="PROSITE" id="PS51892">
    <property type="entry name" value="SUBTILASE"/>
    <property type="match status" value="1"/>
</dbReference>
<keyword evidence="3 5" id="KW-0378">Hydrolase</keyword>
<name>A0A2D2B3S3_9CAUL</name>
<dbReference type="Gene3D" id="3.40.50.200">
    <property type="entry name" value="Peptidase S8/S53 domain"/>
    <property type="match status" value="1"/>
</dbReference>
<reference evidence="7 8" key="1">
    <citation type="submission" date="2017-10" db="EMBL/GenBank/DDBJ databases">
        <title>Genome sequence of Caulobacter mirabilis FWC38.</title>
        <authorList>
            <person name="Fiebig A."/>
            <person name="Crosson S."/>
        </authorList>
    </citation>
    <scope>NUCLEOTIDE SEQUENCE [LARGE SCALE GENOMIC DNA]</scope>
    <source>
        <strain evidence="7 8">FWC 38</strain>
    </source>
</reference>
<gene>
    <name evidence="7" type="ORF">CSW64_03245</name>
</gene>
<dbReference type="Proteomes" id="UP000228945">
    <property type="component" value="Chromosome"/>
</dbReference>
<feature type="active site" description="Charge relay system" evidence="5">
    <location>
        <position position="228"/>
    </location>
</feature>
<accession>A0A2D2B3S3</accession>
<dbReference type="InterPro" id="IPR050131">
    <property type="entry name" value="Peptidase_S8_subtilisin-like"/>
</dbReference>
<dbReference type="PRINTS" id="PR00723">
    <property type="entry name" value="SUBTILISIN"/>
</dbReference>
<comment type="similarity">
    <text evidence="1 5">Belongs to the peptidase S8 family.</text>
</comment>
<evidence type="ECO:0000256" key="4">
    <source>
        <dbReference type="ARBA" id="ARBA00022825"/>
    </source>
</evidence>
<protein>
    <recommendedName>
        <fullName evidence="6">Peptidase S8/S53 domain-containing protein</fullName>
    </recommendedName>
</protein>
<keyword evidence="8" id="KW-1185">Reference proteome</keyword>
<evidence type="ECO:0000256" key="3">
    <source>
        <dbReference type="ARBA" id="ARBA00022801"/>
    </source>
</evidence>
<evidence type="ECO:0000256" key="2">
    <source>
        <dbReference type="ARBA" id="ARBA00022670"/>
    </source>
</evidence>
<dbReference type="CDD" id="cd04847">
    <property type="entry name" value="Peptidases_S8_Subtilisin_like_2"/>
    <property type="match status" value="1"/>
</dbReference>
<feature type="domain" description="Peptidase S8/S53" evidence="6">
    <location>
        <begin position="224"/>
        <end position="553"/>
    </location>
</feature>
<organism evidence="7 8">
    <name type="scientific">Caulobacter mirabilis</name>
    <dbReference type="NCBI Taxonomy" id="69666"/>
    <lineage>
        <taxon>Bacteria</taxon>
        <taxon>Pseudomonadati</taxon>
        <taxon>Pseudomonadota</taxon>
        <taxon>Alphaproteobacteria</taxon>
        <taxon>Caulobacterales</taxon>
        <taxon>Caulobacteraceae</taxon>
        <taxon>Caulobacter</taxon>
    </lineage>
</organism>
<dbReference type="InterPro" id="IPR036852">
    <property type="entry name" value="Peptidase_S8/S53_dom_sf"/>
</dbReference>
<dbReference type="PANTHER" id="PTHR43806:SF11">
    <property type="entry name" value="CEREVISIN-RELATED"/>
    <property type="match status" value="1"/>
</dbReference>
<dbReference type="OrthoDB" id="9768989at2"/>
<evidence type="ECO:0000256" key="5">
    <source>
        <dbReference type="PROSITE-ProRule" id="PRU01240"/>
    </source>
</evidence>
<dbReference type="PANTHER" id="PTHR43806">
    <property type="entry name" value="PEPTIDASE S8"/>
    <property type="match status" value="1"/>
</dbReference>
<evidence type="ECO:0000256" key="1">
    <source>
        <dbReference type="ARBA" id="ARBA00011073"/>
    </source>
</evidence>
<sequence length="740" mass="81442">MATTVVRATHQRRQPGVDPALILRVETGGYTAESDWEAAGLSVLSSTNDRTLILFSNDTELTEFRRRIDAFGQGPQPGRVSPAYSGLIGAIDSIGELSPRDRIGRLLRREAHSEVADFSPDARYVLDVELWDIRPRQLMTRHIGQIENLLSSFGGEISDKYLGRSVTLLRIVAPGGAVRALLERPEVRQLDLPPQPDPAVGDLLDLGIGDFPQAPILAENPAQVAVLDSGFHSVHPLIAAAAGESIGVPEDLGADDIYGHGTRVAGIAVYGDLRTPAEARLFEPQVRVHSAKVVTDRGEFHDRILVTTQMRTAIEHFHREHGCRVFNISLGDRRLVFDGNSIGSWPAIIDEIARDLNVVIVVSAGNLQYTSPLGPEPHLENYPRYLLEENSRILEPANAAIAITVGSISHAAAVPPEDYYGVALRPIAPIDAPSPFTRRGPGIQGSTKPDFVDYGGNLTFDGATQRVTDSYPHNSIFCLHNNYLDRLFTTAIGTSYAAPRVAYKAALVSRAFPEGSANLTRALLGNSATIPVIAEEIIHPLEPNAVENIYGLGIPDLSRSIYSEDSRVVLYADSDIQPDQFLIYEVPIIDDFVSVKGDRTISVTLAFDPPTRHTRSDYLGNRMSFRLIRGASLDEVTEHFRRRVGEDEPVPEMPQRNNCALLPGPSKRDIGTLQRGTFTIKRNPSHDYGDTYYLVVRCEKRWAAEEAQKFSLVVEIAHPNVGDLYARVAQRVQVRPRVRL</sequence>
<dbReference type="InterPro" id="IPR015500">
    <property type="entry name" value="Peptidase_S8_subtilisin-rel"/>
</dbReference>
<dbReference type="GO" id="GO:0006508">
    <property type="term" value="P:proteolysis"/>
    <property type="evidence" value="ECO:0007669"/>
    <property type="project" value="UniProtKB-KW"/>
</dbReference>
<evidence type="ECO:0000259" key="6">
    <source>
        <dbReference type="Pfam" id="PF00082"/>
    </source>
</evidence>